<name>A0ACB9ZVF7_CATRO</name>
<organism evidence="1 2">
    <name type="scientific">Catharanthus roseus</name>
    <name type="common">Madagascar periwinkle</name>
    <name type="synonym">Vinca rosea</name>
    <dbReference type="NCBI Taxonomy" id="4058"/>
    <lineage>
        <taxon>Eukaryota</taxon>
        <taxon>Viridiplantae</taxon>
        <taxon>Streptophyta</taxon>
        <taxon>Embryophyta</taxon>
        <taxon>Tracheophyta</taxon>
        <taxon>Spermatophyta</taxon>
        <taxon>Magnoliopsida</taxon>
        <taxon>eudicotyledons</taxon>
        <taxon>Gunneridae</taxon>
        <taxon>Pentapetalae</taxon>
        <taxon>asterids</taxon>
        <taxon>lamiids</taxon>
        <taxon>Gentianales</taxon>
        <taxon>Apocynaceae</taxon>
        <taxon>Rauvolfioideae</taxon>
        <taxon>Vinceae</taxon>
        <taxon>Catharanthinae</taxon>
        <taxon>Catharanthus</taxon>
    </lineage>
</organism>
<proteinExistence type="predicted"/>
<evidence type="ECO:0000313" key="2">
    <source>
        <dbReference type="Proteomes" id="UP001060085"/>
    </source>
</evidence>
<reference evidence="2" key="1">
    <citation type="journal article" date="2023" name="Nat. Plants">
        <title>Single-cell RNA sequencing provides a high-resolution roadmap for understanding the multicellular compartmentation of specialized metabolism.</title>
        <authorList>
            <person name="Sun S."/>
            <person name="Shen X."/>
            <person name="Li Y."/>
            <person name="Li Y."/>
            <person name="Wang S."/>
            <person name="Li R."/>
            <person name="Zhang H."/>
            <person name="Shen G."/>
            <person name="Guo B."/>
            <person name="Wei J."/>
            <person name="Xu J."/>
            <person name="St-Pierre B."/>
            <person name="Chen S."/>
            <person name="Sun C."/>
        </authorList>
    </citation>
    <scope>NUCLEOTIDE SEQUENCE [LARGE SCALE GENOMIC DNA]</scope>
</reference>
<comment type="caution">
    <text evidence="1">The sequence shown here is derived from an EMBL/GenBank/DDBJ whole genome shotgun (WGS) entry which is preliminary data.</text>
</comment>
<dbReference type="EMBL" id="CM044707">
    <property type="protein sequence ID" value="KAI5652339.1"/>
    <property type="molecule type" value="Genomic_DNA"/>
</dbReference>
<keyword evidence="2" id="KW-1185">Reference proteome</keyword>
<protein>
    <submittedName>
        <fullName evidence="1">Uncharacterized protein</fullName>
    </submittedName>
</protein>
<dbReference type="Proteomes" id="UP001060085">
    <property type="component" value="Linkage Group LG07"/>
</dbReference>
<evidence type="ECO:0000313" key="1">
    <source>
        <dbReference type="EMBL" id="KAI5652339.1"/>
    </source>
</evidence>
<sequence>MPNWEVLIWLVINGQPLLGISHSRFRRLLHDWVVGLPACIDQVCLRGGLHADVAERHLVTARISNFGVQIVCGFPAKCRAIRKGNQATGSSTFACGMKRVTWAITDKHLPVTTDLLPQPTSTTRIQATESENVSESAKDHTILGQDSATGSLSVVSIPGPAEQLQCSMPSSSTASTELEKSTACVQADIHPGLDHGFTKEPVAVATSSSLVLHSAFPSQSNDKEREFESLRRFHNLLKARINPKQSDVSNLDETTSKVTTGNEKCRKSTRRRK</sequence>
<accession>A0ACB9ZVF7</accession>
<gene>
    <name evidence="1" type="ORF">M9H77_29526</name>
</gene>